<feature type="compositionally biased region" description="Basic and acidic residues" evidence="1">
    <location>
        <begin position="140"/>
        <end position="154"/>
    </location>
</feature>
<evidence type="ECO:0000256" key="2">
    <source>
        <dbReference type="SAM" id="Phobius"/>
    </source>
</evidence>
<keyword evidence="2" id="KW-1133">Transmembrane helix</keyword>
<gene>
    <name evidence="3" type="ORF">BSL78_03654</name>
</gene>
<dbReference type="EMBL" id="MRZV01000083">
    <property type="protein sequence ID" value="PIK59441.1"/>
    <property type="molecule type" value="Genomic_DNA"/>
</dbReference>
<keyword evidence="2" id="KW-0472">Membrane</keyword>
<accession>A0A2G8LGR4</accession>
<organism evidence="3 4">
    <name type="scientific">Stichopus japonicus</name>
    <name type="common">Sea cucumber</name>
    <dbReference type="NCBI Taxonomy" id="307972"/>
    <lineage>
        <taxon>Eukaryota</taxon>
        <taxon>Metazoa</taxon>
        <taxon>Echinodermata</taxon>
        <taxon>Eleutherozoa</taxon>
        <taxon>Echinozoa</taxon>
        <taxon>Holothuroidea</taxon>
        <taxon>Aspidochirotacea</taxon>
        <taxon>Aspidochirotida</taxon>
        <taxon>Stichopodidae</taxon>
        <taxon>Apostichopus</taxon>
    </lineage>
</organism>
<name>A0A2G8LGR4_STIJA</name>
<evidence type="ECO:0000313" key="3">
    <source>
        <dbReference type="EMBL" id="PIK59441.1"/>
    </source>
</evidence>
<evidence type="ECO:0000313" key="4">
    <source>
        <dbReference type="Proteomes" id="UP000230750"/>
    </source>
</evidence>
<proteinExistence type="predicted"/>
<dbReference type="AlphaFoldDB" id="A0A2G8LGR4"/>
<comment type="caution">
    <text evidence="3">The sequence shown here is derived from an EMBL/GenBank/DDBJ whole genome shotgun (WGS) entry which is preliminary data.</text>
</comment>
<feature type="region of interest" description="Disordered" evidence="1">
    <location>
        <begin position="116"/>
        <end position="154"/>
    </location>
</feature>
<sequence>MYYRSFYTLLSTENATENSTSFTLGAETTVSSTIQSDEPTLVTNGDTFDNDNETFDVFQPIEIPLLYLMVAGVAFLTLTLMLLFIICLLHWSHRNADEPGIELNATRHSRIHHQVASTDIDDEHNSRPTSTAENQYAAEQKNRESTEAAMRRRTQEMKEMETFAPENIPTKTESNPTGAGLTVVMMPSLLKRNEQ</sequence>
<protein>
    <submittedName>
        <fullName evidence="3">Uncharacterized protein</fullName>
    </submittedName>
</protein>
<feature type="transmembrane region" description="Helical" evidence="2">
    <location>
        <begin position="65"/>
        <end position="89"/>
    </location>
</feature>
<keyword evidence="2" id="KW-0812">Transmembrane</keyword>
<evidence type="ECO:0000256" key="1">
    <source>
        <dbReference type="SAM" id="MobiDB-lite"/>
    </source>
</evidence>
<keyword evidence="4" id="KW-1185">Reference proteome</keyword>
<dbReference type="Proteomes" id="UP000230750">
    <property type="component" value="Unassembled WGS sequence"/>
</dbReference>
<reference evidence="3 4" key="1">
    <citation type="journal article" date="2017" name="PLoS Biol.">
        <title>The sea cucumber genome provides insights into morphological evolution and visceral regeneration.</title>
        <authorList>
            <person name="Zhang X."/>
            <person name="Sun L."/>
            <person name="Yuan J."/>
            <person name="Sun Y."/>
            <person name="Gao Y."/>
            <person name="Zhang L."/>
            <person name="Li S."/>
            <person name="Dai H."/>
            <person name="Hamel J.F."/>
            <person name="Liu C."/>
            <person name="Yu Y."/>
            <person name="Liu S."/>
            <person name="Lin W."/>
            <person name="Guo K."/>
            <person name="Jin S."/>
            <person name="Xu P."/>
            <person name="Storey K.B."/>
            <person name="Huan P."/>
            <person name="Zhang T."/>
            <person name="Zhou Y."/>
            <person name="Zhang J."/>
            <person name="Lin C."/>
            <person name="Li X."/>
            <person name="Xing L."/>
            <person name="Huo D."/>
            <person name="Sun M."/>
            <person name="Wang L."/>
            <person name="Mercier A."/>
            <person name="Li F."/>
            <person name="Yang H."/>
            <person name="Xiang J."/>
        </authorList>
    </citation>
    <scope>NUCLEOTIDE SEQUENCE [LARGE SCALE GENOMIC DNA]</scope>
    <source>
        <strain evidence="3">Shaxun</strain>
        <tissue evidence="3">Muscle</tissue>
    </source>
</reference>